<comment type="caution">
    <text evidence="1">The sequence shown here is derived from an EMBL/GenBank/DDBJ whole genome shotgun (WGS) entry which is preliminary data.</text>
</comment>
<evidence type="ECO:0000313" key="2">
    <source>
        <dbReference type="Proteomes" id="UP000652761"/>
    </source>
</evidence>
<name>A0A843VWS7_COLES</name>
<accession>A0A843VWS7</accession>
<dbReference type="EMBL" id="NMUH01002742">
    <property type="protein sequence ID" value="MQM01832.1"/>
    <property type="molecule type" value="Genomic_DNA"/>
</dbReference>
<proteinExistence type="predicted"/>
<organism evidence="1 2">
    <name type="scientific">Colocasia esculenta</name>
    <name type="common">Wild taro</name>
    <name type="synonym">Arum esculentum</name>
    <dbReference type="NCBI Taxonomy" id="4460"/>
    <lineage>
        <taxon>Eukaryota</taxon>
        <taxon>Viridiplantae</taxon>
        <taxon>Streptophyta</taxon>
        <taxon>Embryophyta</taxon>
        <taxon>Tracheophyta</taxon>
        <taxon>Spermatophyta</taxon>
        <taxon>Magnoliopsida</taxon>
        <taxon>Liliopsida</taxon>
        <taxon>Araceae</taxon>
        <taxon>Aroideae</taxon>
        <taxon>Colocasieae</taxon>
        <taxon>Colocasia</taxon>
    </lineage>
</organism>
<gene>
    <name evidence="1" type="ORF">Taro_034590</name>
</gene>
<dbReference type="AlphaFoldDB" id="A0A843VWS7"/>
<feature type="non-terminal residue" evidence="1">
    <location>
        <position position="1"/>
    </location>
</feature>
<dbReference type="OrthoDB" id="1856718at2759"/>
<protein>
    <submittedName>
        <fullName evidence="1">Uncharacterized protein</fullName>
    </submittedName>
</protein>
<dbReference type="Proteomes" id="UP000652761">
    <property type="component" value="Unassembled WGS sequence"/>
</dbReference>
<reference evidence="1" key="1">
    <citation type="submission" date="2017-07" db="EMBL/GenBank/DDBJ databases">
        <title>Taro Niue Genome Assembly and Annotation.</title>
        <authorList>
            <person name="Atibalentja N."/>
            <person name="Keating K."/>
            <person name="Fields C.J."/>
        </authorList>
    </citation>
    <scope>NUCLEOTIDE SEQUENCE</scope>
    <source>
        <strain evidence="1">Niue_2</strain>
        <tissue evidence="1">Leaf</tissue>
    </source>
</reference>
<keyword evidence="2" id="KW-1185">Reference proteome</keyword>
<sequence>MPSRGRGSTFLELNICFFKGGNLGTFMLSVDWWENLAGCANLPTELTRSPGKLPSIGMGNPCGNIRSGFRDLLRDFAELHSSSITGEYYKPGLFLSCPTSASTIESSCFPRNHRRAEKRFEVGIFGTYLSRGVVGGVPSRRTRTFPIITDLPDLEMAVGGLLLGSFSDIFLSVSRDDSQEER</sequence>
<evidence type="ECO:0000313" key="1">
    <source>
        <dbReference type="EMBL" id="MQM01832.1"/>
    </source>
</evidence>